<feature type="domain" description="RING-CH-type" evidence="6">
    <location>
        <begin position="19"/>
        <end position="83"/>
    </location>
</feature>
<dbReference type="AlphaFoldDB" id="A0A9Q1DS37"/>
<keyword evidence="2" id="KW-0863">Zinc-finger</keyword>
<feature type="region of interest" description="Disordered" evidence="4">
    <location>
        <begin position="173"/>
        <end position="239"/>
    </location>
</feature>
<evidence type="ECO:0000256" key="5">
    <source>
        <dbReference type="SAM" id="Phobius"/>
    </source>
</evidence>
<keyword evidence="5" id="KW-0812">Transmembrane</keyword>
<evidence type="ECO:0000256" key="4">
    <source>
        <dbReference type="SAM" id="MobiDB-lite"/>
    </source>
</evidence>
<dbReference type="InterPro" id="IPR013083">
    <property type="entry name" value="Znf_RING/FYVE/PHD"/>
</dbReference>
<dbReference type="PROSITE" id="PS51292">
    <property type="entry name" value="ZF_RING_CH"/>
    <property type="match status" value="1"/>
</dbReference>
<reference evidence="7" key="1">
    <citation type="journal article" date="2023" name="Science">
        <title>Genome structures resolve the early diversification of teleost fishes.</title>
        <authorList>
            <person name="Parey E."/>
            <person name="Louis A."/>
            <person name="Montfort J."/>
            <person name="Bouchez O."/>
            <person name="Roques C."/>
            <person name="Iampietro C."/>
            <person name="Lluch J."/>
            <person name="Castinel A."/>
            <person name="Donnadieu C."/>
            <person name="Desvignes T."/>
            <person name="Floi Bucao C."/>
            <person name="Jouanno E."/>
            <person name="Wen M."/>
            <person name="Mejri S."/>
            <person name="Dirks R."/>
            <person name="Jansen H."/>
            <person name="Henkel C."/>
            <person name="Chen W.J."/>
            <person name="Zahm M."/>
            <person name="Cabau C."/>
            <person name="Klopp C."/>
            <person name="Thompson A.W."/>
            <person name="Robinson-Rechavi M."/>
            <person name="Braasch I."/>
            <person name="Lecointre G."/>
            <person name="Bobe J."/>
            <person name="Postlethwait J.H."/>
            <person name="Berthelot C."/>
            <person name="Roest Crollius H."/>
            <person name="Guiguen Y."/>
        </authorList>
    </citation>
    <scope>NUCLEOTIDE SEQUENCE</scope>
    <source>
        <strain evidence="7">Concon-B</strain>
    </source>
</reference>
<dbReference type="OrthoDB" id="5817083at2759"/>
<sequence length="239" mass="27024">MDNGYAVLSNDITPDSCKVLITDMSECFICRDGERMDQDALQNFCDCKNLLAHHRCLLTWIKEGLGNEDKPKCSVCNAEYQLLRRPPWRSVVCQWQTWLVLAVSVGLLGLVPYVVFRMMTAFHNPPPHSLFKAAAVCFGLLTETLLIKCLASYFTCRYRQAEQTSFVVQPRTAAMGEGGPSHGGEQQLVKAHQQPRPSERDRESRGMSRPARQRAPSPERERRTVLPRTDGTQGKAQQR</sequence>
<evidence type="ECO:0000256" key="3">
    <source>
        <dbReference type="ARBA" id="ARBA00022833"/>
    </source>
</evidence>
<feature type="transmembrane region" description="Helical" evidence="5">
    <location>
        <begin position="98"/>
        <end position="118"/>
    </location>
</feature>
<evidence type="ECO:0000256" key="1">
    <source>
        <dbReference type="ARBA" id="ARBA00022723"/>
    </source>
</evidence>
<dbReference type="SUPFAM" id="SSF57850">
    <property type="entry name" value="RING/U-box"/>
    <property type="match status" value="1"/>
</dbReference>
<keyword evidence="5" id="KW-1133">Transmembrane helix</keyword>
<evidence type="ECO:0000313" key="8">
    <source>
        <dbReference type="Proteomes" id="UP001152803"/>
    </source>
</evidence>
<keyword evidence="8" id="KW-1185">Reference proteome</keyword>
<dbReference type="PANTHER" id="PTHR20893:SF2">
    <property type="entry name" value="LD08641P"/>
    <property type="match status" value="1"/>
</dbReference>
<name>A0A9Q1DS37_CONCO</name>
<dbReference type="GO" id="GO:0008270">
    <property type="term" value="F:zinc ion binding"/>
    <property type="evidence" value="ECO:0007669"/>
    <property type="project" value="UniProtKB-KW"/>
</dbReference>
<evidence type="ECO:0000256" key="2">
    <source>
        <dbReference type="ARBA" id="ARBA00022771"/>
    </source>
</evidence>
<keyword evidence="1" id="KW-0479">Metal-binding</keyword>
<evidence type="ECO:0000259" key="6">
    <source>
        <dbReference type="PROSITE" id="PS51292"/>
    </source>
</evidence>
<feature type="compositionally biased region" description="Polar residues" evidence="4">
    <location>
        <begin position="230"/>
        <end position="239"/>
    </location>
</feature>
<dbReference type="Pfam" id="PF12906">
    <property type="entry name" value="RINGv"/>
    <property type="match status" value="1"/>
</dbReference>
<dbReference type="PANTHER" id="PTHR20893">
    <property type="entry name" value="LD08641P"/>
    <property type="match status" value="1"/>
</dbReference>
<organism evidence="7 8">
    <name type="scientific">Conger conger</name>
    <name type="common">Conger eel</name>
    <name type="synonym">Muraena conger</name>
    <dbReference type="NCBI Taxonomy" id="82655"/>
    <lineage>
        <taxon>Eukaryota</taxon>
        <taxon>Metazoa</taxon>
        <taxon>Chordata</taxon>
        <taxon>Craniata</taxon>
        <taxon>Vertebrata</taxon>
        <taxon>Euteleostomi</taxon>
        <taxon>Actinopterygii</taxon>
        <taxon>Neopterygii</taxon>
        <taxon>Teleostei</taxon>
        <taxon>Anguilliformes</taxon>
        <taxon>Congridae</taxon>
        <taxon>Conger</taxon>
    </lineage>
</organism>
<feature type="compositionally biased region" description="Basic and acidic residues" evidence="4">
    <location>
        <begin position="197"/>
        <end position="206"/>
    </location>
</feature>
<dbReference type="InterPro" id="IPR011016">
    <property type="entry name" value="Znf_RING-CH"/>
</dbReference>
<evidence type="ECO:0000313" key="7">
    <source>
        <dbReference type="EMBL" id="KAJ8279371.1"/>
    </source>
</evidence>
<dbReference type="Gene3D" id="3.30.40.10">
    <property type="entry name" value="Zinc/RING finger domain, C3HC4 (zinc finger)"/>
    <property type="match status" value="1"/>
</dbReference>
<dbReference type="Proteomes" id="UP001152803">
    <property type="component" value="Unassembled WGS sequence"/>
</dbReference>
<keyword evidence="5" id="KW-0472">Membrane</keyword>
<comment type="caution">
    <text evidence="7">The sequence shown here is derived from an EMBL/GenBank/DDBJ whole genome shotgun (WGS) entry which is preliminary data.</text>
</comment>
<dbReference type="SMART" id="SM00744">
    <property type="entry name" value="RINGv"/>
    <property type="match status" value="1"/>
</dbReference>
<protein>
    <recommendedName>
        <fullName evidence="6">RING-CH-type domain-containing protein</fullName>
    </recommendedName>
</protein>
<accession>A0A9Q1DS37</accession>
<feature type="transmembrane region" description="Helical" evidence="5">
    <location>
        <begin position="130"/>
        <end position="151"/>
    </location>
</feature>
<gene>
    <name evidence="7" type="ORF">COCON_G00064370</name>
</gene>
<keyword evidence="3" id="KW-0862">Zinc</keyword>
<proteinExistence type="predicted"/>
<dbReference type="EMBL" id="JAFJMO010000004">
    <property type="protein sequence ID" value="KAJ8279371.1"/>
    <property type="molecule type" value="Genomic_DNA"/>
</dbReference>